<organism evidence="1 2">
    <name type="scientific">Polarella glacialis</name>
    <name type="common">Dinoflagellate</name>
    <dbReference type="NCBI Taxonomy" id="89957"/>
    <lineage>
        <taxon>Eukaryota</taxon>
        <taxon>Sar</taxon>
        <taxon>Alveolata</taxon>
        <taxon>Dinophyceae</taxon>
        <taxon>Suessiales</taxon>
        <taxon>Suessiaceae</taxon>
        <taxon>Polarella</taxon>
    </lineage>
</organism>
<evidence type="ECO:0000313" key="2">
    <source>
        <dbReference type="Proteomes" id="UP000654075"/>
    </source>
</evidence>
<feature type="non-terminal residue" evidence="1">
    <location>
        <position position="1"/>
    </location>
</feature>
<dbReference type="AlphaFoldDB" id="A0A813FI88"/>
<keyword evidence="2" id="KW-1185">Reference proteome</keyword>
<gene>
    <name evidence="1" type="ORF">PGLA1383_LOCUS28075</name>
</gene>
<dbReference type="SMART" id="SM00855">
    <property type="entry name" value="PGAM"/>
    <property type="match status" value="1"/>
</dbReference>
<name>A0A813FI88_POLGL</name>
<evidence type="ECO:0000313" key="1">
    <source>
        <dbReference type="EMBL" id="CAE8610241.1"/>
    </source>
</evidence>
<protein>
    <recommendedName>
        <fullName evidence="3">Phosphoglycerate mutase (2,3-diphosphoglycerate-dependent)</fullName>
    </recommendedName>
</protein>
<dbReference type="Proteomes" id="UP000654075">
    <property type="component" value="Unassembled WGS sequence"/>
</dbReference>
<dbReference type="SUPFAM" id="SSF53254">
    <property type="entry name" value="Phosphoglycerate mutase-like"/>
    <property type="match status" value="1"/>
</dbReference>
<sequence length="217" mass="23521">VPAGPACSSVLKAPLRHRYFALRHGVSKANVAKLIISDPKVGTRRFGLTAAGRTAAAKSAKAFAAKATRRTLIVSSDFTRTRETARVFAGTLRALPVKGDSRRRCCPVRISPLLRERLFGTLEGGPNSRYEEVWAVDRRDPGARPFGAESAKAVVRRTAGLVARLDRDLPDDGSDVVLVSHGDALQLLQTAFQGIDASKHRSLPHLDPAELRELVLK</sequence>
<dbReference type="CDD" id="cd07067">
    <property type="entry name" value="HP_PGM_like"/>
    <property type="match status" value="1"/>
</dbReference>
<dbReference type="PANTHER" id="PTHR47821:SF2">
    <property type="entry name" value="PHOSPHOGLYCERATE MUTASE FAMILY PROTEIN"/>
    <property type="match status" value="1"/>
</dbReference>
<dbReference type="PANTHER" id="PTHR47821">
    <property type="entry name" value="PHOSPHOGLYCERATE MUTASE FAMILY PROTEIN"/>
    <property type="match status" value="1"/>
</dbReference>
<evidence type="ECO:0008006" key="3">
    <source>
        <dbReference type="Google" id="ProtNLM"/>
    </source>
</evidence>
<dbReference type="Pfam" id="PF00300">
    <property type="entry name" value="His_Phos_1"/>
    <property type="match status" value="1"/>
</dbReference>
<dbReference type="InterPro" id="IPR029033">
    <property type="entry name" value="His_PPase_superfam"/>
</dbReference>
<dbReference type="OrthoDB" id="354304at2759"/>
<dbReference type="EMBL" id="CAJNNV010024588">
    <property type="protein sequence ID" value="CAE8610241.1"/>
    <property type="molecule type" value="Genomic_DNA"/>
</dbReference>
<proteinExistence type="predicted"/>
<reference evidence="1" key="1">
    <citation type="submission" date="2021-02" db="EMBL/GenBank/DDBJ databases">
        <authorList>
            <person name="Dougan E. K."/>
            <person name="Rhodes N."/>
            <person name="Thang M."/>
            <person name="Chan C."/>
        </authorList>
    </citation>
    <scope>NUCLEOTIDE SEQUENCE</scope>
</reference>
<dbReference type="OMA" id="ESEFQGC"/>
<dbReference type="InterPro" id="IPR013078">
    <property type="entry name" value="His_Pase_superF_clade-1"/>
</dbReference>
<comment type="caution">
    <text evidence="1">The sequence shown here is derived from an EMBL/GenBank/DDBJ whole genome shotgun (WGS) entry which is preliminary data.</text>
</comment>
<accession>A0A813FI88</accession>
<dbReference type="Gene3D" id="3.40.50.1240">
    <property type="entry name" value="Phosphoglycerate mutase-like"/>
    <property type="match status" value="1"/>
</dbReference>